<dbReference type="RefSeq" id="WP_173502453.1">
    <property type="nucleotide sequence ID" value="NZ_JABSOD010000024.1"/>
</dbReference>
<gene>
    <name evidence="6" type="ORF">HRH59_16890</name>
</gene>
<dbReference type="InterPro" id="IPR050884">
    <property type="entry name" value="CNP_phosphodiesterase-III"/>
</dbReference>
<evidence type="ECO:0000313" key="7">
    <source>
        <dbReference type="Proteomes" id="UP000523161"/>
    </source>
</evidence>
<evidence type="ECO:0000256" key="1">
    <source>
        <dbReference type="ARBA" id="ARBA00022723"/>
    </source>
</evidence>
<feature type="domain" description="Calcineurin-like phosphoesterase" evidence="5">
    <location>
        <begin position="12"/>
        <end position="197"/>
    </location>
</feature>
<dbReference type="SUPFAM" id="SSF56300">
    <property type="entry name" value="Metallo-dependent phosphatases"/>
    <property type="match status" value="1"/>
</dbReference>
<reference evidence="6 7" key="1">
    <citation type="submission" date="2020-06" db="EMBL/GenBank/DDBJ databases">
        <title>Rheinheimera sp. nov., a marine bacterium isolated from coastal.</title>
        <authorList>
            <person name="Yu Q."/>
            <person name="Qi Y."/>
            <person name="Pu J."/>
        </authorList>
    </citation>
    <scope>NUCLEOTIDE SEQUENCE [LARGE SCALE GENOMIC DNA]</scope>
    <source>
        <strain evidence="6 7">YQF-2</strain>
    </source>
</reference>
<keyword evidence="3" id="KW-0408">Iron</keyword>
<sequence length="255" mass="27986">MQYSFSAKAQYRLAQITDCHLLASAEGVYHQVQPAAHLAAIVATLVIEQPDAVLLTGDLTQDHTAASYQLLAKLLAPLSCPVFCLPGNHDDIAMLAQLCSEAPFRPERNLQLGDWQLLLLNSKGDTPAGAFVPAEQAWLQTACKHSSAAAIWLFCHHHPAPLHCFIDKHGQQDAAALWQNIATEPRIAGIAHGHAHYAYQSQQQGVTIVGCPASSVQFLATPDWQTKDDGPQWCDWYFAAQGSVSWQFRRLQLSK</sequence>
<dbReference type="Pfam" id="PF00149">
    <property type="entry name" value="Metallophos"/>
    <property type="match status" value="1"/>
</dbReference>
<evidence type="ECO:0000256" key="2">
    <source>
        <dbReference type="ARBA" id="ARBA00022801"/>
    </source>
</evidence>
<dbReference type="InterPro" id="IPR004843">
    <property type="entry name" value="Calcineurin-like_PHP"/>
</dbReference>
<keyword evidence="2" id="KW-0378">Hydrolase</keyword>
<proteinExistence type="inferred from homology"/>
<dbReference type="PANTHER" id="PTHR42988">
    <property type="entry name" value="PHOSPHOHYDROLASE"/>
    <property type="match status" value="1"/>
</dbReference>
<dbReference type="InterPro" id="IPR029052">
    <property type="entry name" value="Metallo-depent_PP-like"/>
</dbReference>
<comment type="caution">
    <text evidence="6">The sequence shown here is derived from an EMBL/GenBank/DDBJ whole genome shotgun (WGS) entry which is preliminary data.</text>
</comment>
<dbReference type="EMBL" id="JABSOD010000024">
    <property type="protein sequence ID" value="NRQ44221.1"/>
    <property type="molecule type" value="Genomic_DNA"/>
</dbReference>
<accession>A0A7Y5EKB5</accession>
<evidence type="ECO:0000259" key="5">
    <source>
        <dbReference type="Pfam" id="PF00149"/>
    </source>
</evidence>
<evidence type="ECO:0000256" key="4">
    <source>
        <dbReference type="ARBA" id="ARBA00025742"/>
    </source>
</evidence>
<dbReference type="GO" id="GO:0016787">
    <property type="term" value="F:hydrolase activity"/>
    <property type="evidence" value="ECO:0007669"/>
    <property type="project" value="UniProtKB-KW"/>
</dbReference>
<comment type="similarity">
    <text evidence="4">Belongs to the cyclic nucleotide phosphodiesterase class-III family.</text>
</comment>
<name>A0A7Y5EKB5_9GAMM</name>
<keyword evidence="7" id="KW-1185">Reference proteome</keyword>
<dbReference type="Proteomes" id="UP000523161">
    <property type="component" value="Unassembled WGS sequence"/>
</dbReference>
<evidence type="ECO:0000313" key="6">
    <source>
        <dbReference type="EMBL" id="NRQ44221.1"/>
    </source>
</evidence>
<evidence type="ECO:0000256" key="3">
    <source>
        <dbReference type="ARBA" id="ARBA00023004"/>
    </source>
</evidence>
<dbReference type="Gene3D" id="3.60.21.10">
    <property type="match status" value="1"/>
</dbReference>
<dbReference type="PANTHER" id="PTHR42988:SF2">
    <property type="entry name" value="CYCLIC NUCLEOTIDE PHOSPHODIESTERASE CBUA0032-RELATED"/>
    <property type="match status" value="1"/>
</dbReference>
<dbReference type="AlphaFoldDB" id="A0A7Y5EKB5"/>
<protein>
    <submittedName>
        <fullName evidence="6">Metallophosphoesterase</fullName>
    </submittedName>
</protein>
<organism evidence="6 7">
    <name type="scientific">Rheinheimera lutimaris</name>
    <dbReference type="NCBI Taxonomy" id="2740584"/>
    <lineage>
        <taxon>Bacteria</taxon>
        <taxon>Pseudomonadati</taxon>
        <taxon>Pseudomonadota</taxon>
        <taxon>Gammaproteobacteria</taxon>
        <taxon>Chromatiales</taxon>
        <taxon>Chromatiaceae</taxon>
        <taxon>Rheinheimera</taxon>
    </lineage>
</organism>
<dbReference type="GO" id="GO:0046872">
    <property type="term" value="F:metal ion binding"/>
    <property type="evidence" value="ECO:0007669"/>
    <property type="project" value="UniProtKB-KW"/>
</dbReference>
<keyword evidence="1" id="KW-0479">Metal-binding</keyword>